<sequence length="101" mass="12432">MIKNKIKKDIIRSLVTYRPPYILEHRFTDLVNKRYKSFQNNPDDFNDKWFRRIDFKNIWVRYSCKVYSSIAEQSNKYYLGNSQMNFNPIKCFKLNSTDQRF</sequence>
<keyword evidence="2" id="KW-1185">Reference proteome</keyword>
<gene>
    <name evidence="1" type="ORF">M9Y10_036958</name>
</gene>
<proteinExistence type="predicted"/>
<evidence type="ECO:0000313" key="2">
    <source>
        <dbReference type="Proteomes" id="UP001470230"/>
    </source>
</evidence>
<reference evidence="1 2" key="1">
    <citation type="submission" date="2024-04" db="EMBL/GenBank/DDBJ databases">
        <title>Tritrichomonas musculus Genome.</title>
        <authorList>
            <person name="Alves-Ferreira E."/>
            <person name="Grigg M."/>
            <person name="Lorenzi H."/>
            <person name="Galac M."/>
        </authorList>
    </citation>
    <scope>NUCLEOTIDE SEQUENCE [LARGE SCALE GENOMIC DNA]</scope>
    <source>
        <strain evidence="1 2">EAF2021</strain>
    </source>
</reference>
<protein>
    <submittedName>
        <fullName evidence="1">Uncharacterized protein</fullName>
    </submittedName>
</protein>
<name>A0ABR2GTG4_9EUKA</name>
<evidence type="ECO:0000313" key="1">
    <source>
        <dbReference type="EMBL" id="KAK8836928.1"/>
    </source>
</evidence>
<dbReference type="Proteomes" id="UP001470230">
    <property type="component" value="Unassembled WGS sequence"/>
</dbReference>
<organism evidence="1 2">
    <name type="scientific">Tritrichomonas musculus</name>
    <dbReference type="NCBI Taxonomy" id="1915356"/>
    <lineage>
        <taxon>Eukaryota</taxon>
        <taxon>Metamonada</taxon>
        <taxon>Parabasalia</taxon>
        <taxon>Tritrichomonadida</taxon>
        <taxon>Tritrichomonadidae</taxon>
        <taxon>Tritrichomonas</taxon>
    </lineage>
</organism>
<comment type="caution">
    <text evidence="1">The sequence shown here is derived from an EMBL/GenBank/DDBJ whole genome shotgun (WGS) entry which is preliminary data.</text>
</comment>
<dbReference type="EMBL" id="JAPFFF010000062">
    <property type="protein sequence ID" value="KAK8836928.1"/>
    <property type="molecule type" value="Genomic_DNA"/>
</dbReference>
<accession>A0ABR2GTG4</accession>